<dbReference type="Gene3D" id="3.40.50.1820">
    <property type="entry name" value="alpha/beta hydrolase"/>
    <property type="match status" value="1"/>
</dbReference>
<dbReference type="InterPro" id="IPR050228">
    <property type="entry name" value="Carboxylesterase_BioH"/>
</dbReference>
<dbReference type="SUPFAM" id="SSF53474">
    <property type="entry name" value="alpha/beta-Hydrolases"/>
    <property type="match status" value="1"/>
</dbReference>
<evidence type="ECO:0000313" key="3">
    <source>
        <dbReference type="Proteomes" id="UP001629246"/>
    </source>
</evidence>
<dbReference type="InterPro" id="IPR000073">
    <property type="entry name" value="AB_hydrolase_1"/>
</dbReference>
<dbReference type="RefSeq" id="WP_408160540.1">
    <property type="nucleotide sequence ID" value="NZ_JAQQFM010000013.1"/>
</dbReference>
<dbReference type="EMBL" id="JAQQFM010000013">
    <property type="protein sequence ID" value="MFL9927261.1"/>
    <property type="molecule type" value="Genomic_DNA"/>
</dbReference>
<reference evidence="2 3" key="1">
    <citation type="journal article" date="2024" name="Chem. Sci.">
        <title>Discovery of megapolipeptins by genome mining of a Burkholderiales bacteria collection.</title>
        <authorList>
            <person name="Paulo B.S."/>
            <person name="Recchia M.J.J."/>
            <person name="Lee S."/>
            <person name="Fergusson C.H."/>
            <person name="Romanowski S.B."/>
            <person name="Hernandez A."/>
            <person name="Krull N."/>
            <person name="Liu D.Y."/>
            <person name="Cavanagh H."/>
            <person name="Bos A."/>
            <person name="Gray C.A."/>
            <person name="Murphy B.T."/>
            <person name="Linington R.G."/>
            <person name="Eustaquio A.S."/>
        </authorList>
    </citation>
    <scope>NUCLEOTIDE SEQUENCE [LARGE SCALE GENOMIC DNA]</scope>
    <source>
        <strain evidence="2 3">RL21-008-BIB-A</strain>
    </source>
</reference>
<dbReference type="InterPro" id="IPR029058">
    <property type="entry name" value="AB_hydrolase_fold"/>
</dbReference>
<comment type="caution">
    <text evidence="2">The sequence shown here is derived from an EMBL/GenBank/DDBJ whole genome shotgun (WGS) entry which is preliminary data.</text>
</comment>
<name>A0ABW9AFA9_9BURK</name>
<dbReference type="PANTHER" id="PTHR43194">
    <property type="entry name" value="HYDROLASE ALPHA/BETA FOLD FAMILY"/>
    <property type="match status" value="1"/>
</dbReference>
<protein>
    <submittedName>
        <fullName evidence="2">Alpha/beta hydrolase</fullName>
    </submittedName>
</protein>
<keyword evidence="3" id="KW-1185">Reference proteome</keyword>
<dbReference type="PANTHER" id="PTHR43194:SF5">
    <property type="entry name" value="PIMELOYL-[ACYL-CARRIER PROTEIN] METHYL ESTER ESTERASE"/>
    <property type="match status" value="1"/>
</dbReference>
<dbReference type="Pfam" id="PF00561">
    <property type="entry name" value="Abhydrolase_1"/>
    <property type="match status" value="1"/>
</dbReference>
<dbReference type="GO" id="GO:0016787">
    <property type="term" value="F:hydrolase activity"/>
    <property type="evidence" value="ECO:0007669"/>
    <property type="project" value="UniProtKB-KW"/>
</dbReference>
<sequence>MGSSFLYGANVRANGIRQHYLRYGGSDGVRARRDAVIIVPGITSPAITWGFVGERFGRQFDTYVLDVRGRGLSSASDELDYSLDAQAADVIAFAEALGLTRYAIVGHSMGGRIGIRAALANPRGLSKLVMIDPPVSGPGRRAYPSKLPWYVDSMALARQGCSAEQMRAFCPTWTEEQLQLRAEWLHTCNERAIIASFEGFHSDDIHGDLPSLKLPAMLMQASRGDVILAADVDEFRSLLPQVVVSRVEDAGHMIPWDNEAGFYAAFGDFLGAAL</sequence>
<evidence type="ECO:0000313" key="2">
    <source>
        <dbReference type="EMBL" id="MFL9927261.1"/>
    </source>
</evidence>
<feature type="domain" description="AB hydrolase-1" evidence="1">
    <location>
        <begin position="35"/>
        <end position="258"/>
    </location>
</feature>
<proteinExistence type="predicted"/>
<organism evidence="2 3">
    <name type="scientific">Herbaspirillum lusitanum</name>
    <dbReference type="NCBI Taxonomy" id="213312"/>
    <lineage>
        <taxon>Bacteria</taxon>
        <taxon>Pseudomonadati</taxon>
        <taxon>Pseudomonadota</taxon>
        <taxon>Betaproteobacteria</taxon>
        <taxon>Burkholderiales</taxon>
        <taxon>Oxalobacteraceae</taxon>
        <taxon>Herbaspirillum</taxon>
    </lineage>
</organism>
<gene>
    <name evidence="2" type="ORF">PQR62_23515</name>
</gene>
<evidence type="ECO:0000259" key="1">
    <source>
        <dbReference type="Pfam" id="PF00561"/>
    </source>
</evidence>
<dbReference type="Proteomes" id="UP001629246">
    <property type="component" value="Unassembled WGS sequence"/>
</dbReference>
<keyword evidence="2" id="KW-0378">Hydrolase</keyword>
<accession>A0ABW9AFA9</accession>